<dbReference type="Proteomes" id="UP000229916">
    <property type="component" value="Unassembled WGS sequence"/>
</dbReference>
<gene>
    <name evidence="1" type="ORF">COS81_03030</name>
</gene>
<name>A0A2M7AMQ9_UNCKA</name>
<proteinExistence type="predicted"/>
<dbReference type="AlphaFoldDB" id="A0A2M7AMQ9"/>
<organism evidence="1 2">
    <name type="scientific">candidate division WWE3 bacterium CG06_land_8_20_14_3_00_42_16</name>
    <dbReference type="NCBI Taxonomy" id="1975083"/>
    <lineage>
        <taxon>Bacteria</taxon>
        <taxon>Katanobacteria</taxon>
    </lineage>
</organism>
<protein>
    <submittedName>
        <fullName evidence="1">Uncharacterized protein</fullName>
    </submittedName>
</protein>
<dbReference type="EMBL" id="PEWD01000063">
    <property type="protein sequence ID" value="PIU68686.1"/>
    <property type="molecule type" value="Genomic_DNA"/>
</dbReference>
<accession>A0A2M7AMQ9</accession>
<comment type="caution">
    <text evidence="1">The sequence shown here is derived from an EMBL/GenBank/DDBJ whole genome shotgun (WGS) entry which is preliminary data.</text>
</comment>
<sequence length="111" mass="13048">MIHKDLTSEDWFKYSLFKQLSNVGTEVSRAIRWKNKGKPDLSKKAFYRALELLYLTIDDPKNRGACLKELTRAYEMLGDYFAGENEYNSSDDLWEKYFLPYNYAARVKALA</sequence>
<evidence type="ECO:0000313" key="1">
    <source>
        <dbReference type="EMBL" id="PIU68686.1"/>
    </source>
</evidence>
<evidence type="ECO:0000313" key="2">
    <source>
        <dbReference type="Proteomes" id="UP000229916"/>
    </source>
</evidence>
<reference evidence="2" key="1">
    <citation type="submission" date="2017-09" db="EMBL/GenBank/DDBJ databases">
        <title>Depth-based differentiation of microbial function through sediment-hosted aquifers and enrichment of novel symbionts in the deep terrestrial subsurface.</title>
        <authorList>
            <person name="Probst A.J."/>
            <person name="Ladd B."/>
            <person name="Jarett J.K."/>
            <person name="Geller-Mcgrath D.E."/>
            <person name="Sieber C.M.K."/>
            <person name="Emerson J.B."/>
            <person name="Anantharaman K."/>
            <person name="Thomas B.C."/>
            <person name="Malmstrom R."/>
            <person name="Stieglmeier M."/>
            <person name="Klingl A."/>
            <person name="Woyke T."/>
            <person name="Ryan C.M."/>
            <person name="Banfield J.F."/>
        </authorList>
    </citation>
    <scope>NUCLEOTIDE SEQUENCE [LARGE SCALE GENOMIC DNA]</scope>
</reference>